<sequence length="252" mass="28642">MELQKAWVKLSTDPSIPCIKVSTKTSKNAQQMLIDLTDETHSRLHDIEDKLRVLWAAAQQVNPRQKVEVSISEGSKKYWKDLGKSTAFEGQILIDCVHRIHDDVLKVWNLSDTTKILSGTDFFTQMIDLVKPLIDEQVNHSSRVPPVLDFGSKNDTVLRPLLEKFAFEPLAIHYLYSKYQKYPSTAKLLATYIINLMLILHDIFTELRSSDLLVRALSTEIVGSAVKLYKDRTSALVIKELASNDIDFANPE</sequence>
<organism evidence="1 2">
    <name type="scientific">Hebeloma cylindrosporum</name>
    <dbReference type="NCBI Taxonomy" id="76867"/>
    <lineage>
        <taxon>Eukaryota</taxon>
        <taxon>Fungi</taxon>
        <taxon>Dikarya</taxon>
        <taxon>Basidiomycota</taxon>
        <taxon>Agaricomycotina</taxon>
        <taxon>Agaricomycetes</taxon>
        <taxon>Agaricomycetidae</taxon>
        <taxon>Agaricales</taxon>
        <taxon>Agaricineae</taxon>
        <taxon>Hymenogastraceae</taxon>
        <taxon>Hebeloma</taxon>
    </lineage>
</organism>
<reference evidence="1 2" key="1">
    <citation type="submission" date="2014-04" db="EMBL/GenBank/DDBJ databases">
        <authorList>
            <consortium name="DOE Joint Genome Institute"/>
            <person name="Kuo A."/>
            <person name="Gay G."/>
            <person name="Dore J."/>
            <person name="Kohler A."/>
            <person name="Nagy L.G."/>
            <person name="Floudas D."/>
            <person name="Copeland A."/>
            <person name="Barry K.W."/>
            <person name="Cichocki N."/>
            <person name="Veneault-Fourrey C."/>
            <person name="LaButti K."/>
            <person name="Lindquist E.A."/>
            <person name="Lipzen A."/>
            <person name="Lundell T."/>
            <person name="Morin E."/>
            <person name="Murat C."/>
            <person name="Sun H."/>
            <person name="Tunlid A."/>
            <person name="Henrissat B."/>
            <person name="Grigoriev I.V."/>
            <person name="Hibbett D.S."/>
            <person name="Martin F."/>
            <person name="Nordberg H.P."/>
            <person name="Cantor M.N."/>
            <person name="Hua S.X."/>
        </authorList>
    </citation>
    <scope>NUCLEOTIDE SEQUENCE [LARGE SCALE GENOMIC DNA]</scope>
    <source>
        <strain evidence="2">h7</strain>
    </source>
</reference>
<dbReference type="OrthoDB" id="391988at2759"/>
<reference evidence="2" key="2">
    <citation type="submission" date="2015-01" db="EMBL/GenBank/DDBJ databases">
        <title>Evolutionary Origins and Diversification of the Mycorrhizal Mutualists.</title>
        <authorList>
            <consortium name="DOE Joint Genome Institute"/>
            <consortium name="Mycorrhizal Genomics Consortium"/>
            <person name="Kohler A."/>
            <person name="Kuo A."/>
            <person name="Nagy L.G."/>
            <person name="Floudas D."/>
            <person name="Copeland A."/>
            <person name="Barry K.W."/>
            <person name="Cichocki N."/>
            <person name="Veneault-Fourrey C."/>
            <person name="LaButti K."/>
            <person name="Lindquist E.A."/>
            <person name="Lipzen A."/>
            <person name="Lundell T."/>
            <person name="Morin E."/>
            <person name="Murat C."/>
            <person name="Riley R."/>
            <person name="Ohm R."/>
            <person name="Sun H."/>
            <person name="Tunlid A."/>
            <person name="Henrissat B."/>
            <person name="Grigoriev I.V."/>
            <person name="Hibbett D.S."/>
            <person name="Martin F."/>
        </authorList>
    </citation>
    <scope>NUCLEOTIDE SEQUENCE [LARGE SCALE GENOMIC DNA]</scope>
    <source>
        <strain evidence="2">h7</strain>
    </source>
</reference>
<name>A0A0C3C3Y7_HEBCY</name>
<keyword evidence="2" id="KW-1185">Reference proteome</keyword>
<dbReference type="EMBL" id="KN831787">
    <property type="protein sequence ID" value="KIM38994.1"/>
    <property type="molecule type" value="Genomic_DNA"/>
</dbReference>
<dbReference type="AlphaFoldDB" id="A0A0C3C3Y7"/>
<evidence type="ECO:0000313" key="1">
    <source>
        <dbReference type="EMBL" id="KIM38994.1"/>
    </source>
</evidence>
<accession>A0A0C3C3Y7</accession>
<gene>
    <name evidence="1" type="ORF">M413DRAFT_233981</name>
</gene>
<dbReference type="HOGENOM" id="CLU_1102895_0_0_1"/>
<proteinExistence type="predicted"/>
<protein>
    <submittedName>
        <fullName evidence="1">Uncharacterized protein</fullName>
    </submittedName>
</protein>
<dbReference type="Proteomes" id="UP000053424">
    <property type="component" value="Unassembled WGS sequence"/>
</dbReference>
<evidence type="ECO:0000313" key="2">
    <source>
        <dbReference type="Proteomes" id="UP000053424"/>
    </source>
</evidence>